<dbReference type="AlphaFoldDB" id="A0AA42CM26"/>
<gene>
    <name evidence="3" type="ORF">M8523_07815</name>
</gene>
<dbReference type="PANTHER" id="PTHR43048:SF3">
    <property type="entry name" value="METHYLMALONYL-COA EPIMERASE, MITOCHONDRIAL"/>
    <property type="match status" value="1"/>
</dbReference>
<sequence length="152" mass="16092">MANDAGVMAVDHMGFSVGSLEDALQFWTEAMGFVLVRQSEMGGAFLRETTGVEDPRCRMALVKDPNGFAVELLEYSTGHELGRVPRSSGAIGSAHLAVTVVDIRRAVGRVETAGWQVKGLPQQIPGGPRSGTIVAYVAGPDGITIELMQPPV</sequence>
<dbReference type="EMBL" id="JAMOIM010000004">
    <property type="protein sequence ID" value="MCW6507925.1"/>
    <property type="molecule type" value="Genomic_DNA"/>
</dbReference>
<keyword evidence="1" id="KW-0479">Metal-binding</keyword>
<dbReference type="InterPro" id="IPR037523">
    <property type="entry name" value="VOC_core"/>
</dbReference>
<proteinExistence type="predicted"/>
<reference evidence="3" key="1">
    <citation type="submission" date="2022-05" db="EMBL/GenBank/DDBJ databases">
        <authorList>
            <person name="Pankratov T."/>
        </authorList>
    </citation>
    <scope>NUCLEOTIDE SEQUENCE</scope>
    <source>
        <strain evidence="3">BP6-180914</strain>
    </source>
</reference>
<dbReference type="Proteomes" id="UP001165667">
    <property type="component" value="Unassembled WGS sequence"/>
</dbReference>
<evidence type="ECO:0000259" key="2">
    <source>
        <dbReference type="PROSITE" id="PS51819"/>
    </source>
</evidence>
<accession>A0AA42CM26</accession>
<dbReference type="SUPFAM" id="SSF54593">
    <property type="entry name" value="Glyoxalase/Bleomycin resistance protein/Dihydroxybiphenyl dioxygenase"/>
    <property type="match status" value="1"/>
</dbReference>
<feature type="domain" description="VOC" evidence="2">
    <location>
        <begin position="9"/>
        <end position="150"/>
    </location>
</feature>
<evidence type="ECO:0000256" key="1">
    <source>
        <dbReference type="ARBA" id="ARBA00022723"/>
    </source>
</evidence>
<name>A0AA42CM26_9HYPH</name>
<dbReference type="InterPro" id="IPR004360">
    <property type="entry name" value="Glyas_Fos-R_dOase_dom"/>
</dbReference>
<dbReference type="InterPro" id="IPR051785">
    <property type="entry name" value="MMCE/EMCE_epimerase"/>
</dbReference>
<evidence type="ECO:0000313" key="3">
    <source>
        <dbReference type="EMBL" id="MCW6507925.1"/>
    </source>
</evidence>
<dbReference type="GO" id="GO:0046872">
    <property type="term" value="F:metal ion binding"/>
    <property type="evidence" value="ECO:0007669"/>
    <property type="project" value="UniProtKB-KW"/>
</dbReference>
<dbReference type="GO" id="GO:0004493">
    <property type="term" value="F:methylmalonyl-CoA epimerase activity"/>
    <property type="evidence" value="ECO:0007669"/>
    <property type="project" value="TreeGrafter"/>
</dbReference>
<dbReference type="GO" id="GO:0046491">
    <property type="term" value="P:L-methylmalonyl-CoA metabolic process"/>
    <property type="evidence" value="ECO:0007669"/>
    <property type="project" value="TreeGrafter"/>
</dbReference>
<comment type="caution">
    <text evidence="3">The sequence shown here is derived from an EMBL/GenBank/DDBJ whole genome shotgun (WGS) entry which is preliminary data.</text>
</comment>
<keyword evidence="4" id="KW-1185">Reference proteome</keyword>
<evidence type="ECO:0000313" key="4">
    <source>
        <dbReference type="Proteomes" id="UP001165667"/>
    </source>
</evidence>
<organism evidence="3 4">
    <name type="scientific">Lichenifustis flavocetrariae</name>
    <dbReference type="NCBI Taxonomy" id="2949735"/>
    <lineage>
        <taxon>Bacteria</taxon>
        <taxon>Pseudomonadati</taxon>
        <taxon>Pseudomonadota</taxon>
        <taxon>Alphaproteobacteria</taxon>
        <taxon>Hyphomicrobiales</taxon>
        <taxon>Lichenihabitantaceae</taxon>
        <taxon>Lichenifustis</taxon>
    </lineage>
</organism>
<protein>
    <submittedName>
        <fullName evidence="3">VOC family protein</fullName>
    </submittedName>
</protein>
<dbReference type="Gene3D" id="3.10.180.10">
    <property type="entry name" value="2,3-Dihydroxybiphenyl 1,2-Dioxygenase, domain 1"/>
    <property type="match status" value="1"/>
</dbReference>
<dbReference type="Pfam" id="PF00903">
    <property type="entry name" value="Glyoxalase"/>
    <property type="match status" value="1"/>
</dbReference>
<dbReference type="PROSITE" id="PS51819">
    <property type="entry name" value="VOC"/>
    <property type="match status" value="1"/>
</dbReference>
<dbReference type="InterPro" id="IPR029068">
    <property type="entry name" value="Glyas_Bleomycin-R_OHBP_Dase"/>
</dbReference>
<dbReference type="PANTHER" id="PTHR43048">
    <property type="entry name" value="METHYLMALONYL-COA EPIMERASE"/>
    <property type="match status" value="1"/>
</dbReference>
<dbReference type="RefSeq" id="WP_282584293.1">
    <property type="nucleotide sequence ID" value="NZ_JAMOIM010000004.1"/>
</dbReference>